<evidence type="ECO:0000313" key="2">
    <source>
        <dbReference type="EMBL" id="KAF6807929.1"/>
    </source>
</evidence>
<feature type="transmembrane region" description="Helical" evidence="1">
    <location>
        <begin position="176"/>
        <end position="200"/>
    </location>
</feature>
<keyword evidence="1" id="KW-0812">Transmembrane</keyword>
<feature type="transmembrane region" description="Helical" evidence="1">
    <location>
        <begin position="134"/>
        <end position="155"/>
    </location>
</feature>
<proteinExistence type="predicted"/>
<sequence length="375" mass="41631">MNFTVPLKLIYADWTAPPLSELNFTTNCTVTAEFARTWLADEKGASYAATSAYFRQALPPSLRGLPSTGQLIDWFMVLLRTHQAYDRENVYNESNASPMIKKVTVGAFRACTTEVCQALEWDGFPDLLGPGVMISAYIQAVLATVLGLVPLWEWILRRRGITPGRRQQHVIDSFNATIGIFADACLLLSFSSSLAGIILISRRDFDGGGTLVTLIWAIGLFYVNAICFPALLDEGVHKEVKRKKEKYVFLVIQLRPLYRRGEHGGSSTVFERQFLELGAVLYPSNHVGLAELLLGRSGFNSGDSKWTLGQFFAVGAWLPVLMELAFMLREGVEKGLDGRVPDGWTVVRAHRPTVALVGGDDNELQLLEESRKQNV</sequence>
<accession>A0A8H6J7E7</accession>
<dbReference type="Proteomes" id="UP000652219">
    <property type="component" value="Unassembled WGS sequence"/>
</dbReference>
<dbReference type="AlphaFoldDB" id="A0A8H6J7E7"/>
<gene>
    <name evidence="2" type="ORF">CSOJ01_07874</name>
</gene>
<name>A0A8H6J7E7_9PEZI</name>
<comment type="caution">
    <text evidence="2">The sequence shown here is derived from an EMBL/GenBank/DDBJ whole genome shotgun (WGS) entry which is preliminary data.</text>
</comment>
<keyword evidence="3" id="KW-1185">Reference proteome</keyword>
<evidence type="ECO:0000256" key="1">
    <source>
        <dbReference type="SAM" id="Phobius"/>
    </source>
</evidence>
<keyword evidence="1" id="KW-0472">Membrane</keyword>
<protein>
    <submittedName>
        <fullName evidence="2">Uncharacterized protein</fullName>
    </submittedName>
</protein>
<dbReference type="EMBL" id="WIGN01000127">
    <property type="protein sequence ID" value="KAF6807929.1"/>
    <property type="molecule type" value="Genomic_DNA"/>
</dbReference>
<evidence type="ECO:0000313" key="3">
    <source>
        <dbReference type="Proteomes" id="UP000652219"/>
    </source>
</evidence>
<feature type="transmembrane region" description="Helical" evidence="1">
    <location>
        <begin position="212"/>
        <end position="232"/>
    </location>
</feature>
<organism evidence="2 3">
    <name type="scientific">Colletotrichum sojae</name>
    <dbReference type="NCBI Taxonomy" id="2175907"/>
    <lineage>
        <taxon>Eukaryota</taxon>
        <taxon>Fungi</taxon>
        <taxon>Dikarya</taxon>
        <taxon>Ascomycota</taxon>
        <taxon>Pezizomycotina</taxon>
        <taxon>Sordariomycetes</taxon>
        <taxon>Hypocreomycetidae</taxon>
        <taxon>Glomerellales</taxon>
        <taxon>Glomerellaceae</taxon>
        <taxon>Colletotrichum</taxon>
        <taxon>Colletotrichum orchidearum species complex</taxon>
    </lineage>
</organism>
<reference evidence="2 3" key="1">
    <citation type="journal article" date="2020" name="Phytopathology">
        <title>Genome Sequence Resources of Colletotrichum truncatum, C. plurivorum, C. musicola, and C. sojae: Four Species Pathogenic to Soybean (Glycine max).</title>
        <authorList>
            <person name="Rogerio F."/>
            <person name="Boufleur T.R."/>
            <person name="Ciampi-Guillardi M."/>
            <person name="Sukno S.A."/>
            <person name="Thon M.R."/>
            <person name="Massola Junior N.S."/>
            <person name="Baroncelli R."/>
        </authorList>
    </citation>
    <scope>NUCLEOTIDE SEQUENCE [LARGE SCALE GENOMIC DNA]</scope>
    <source>
        <strain evidence="2 3">LFN0009</strain>
    </source>
</reference>
<keyword evidence="1" id="KW-1133">Transmembrane helix</keyword>